<dbReference type="RefSeq" id="WP_344986869.1">
    <property type="nucleotide sequence ID" value="NZ_BAAAXV010000001.1"/>
</dbReference>
<dbReference type="Gene3D" id="3.30.9.10">
    <property type="entry name" value="D-Amino Acid Oxidase, subunit A, domain 2"/>
    <property type="match status" value="1"/>
</dbReference>
<organism evidence="6 7">
    <name type="scientific">Nonomuraea helvata</name>
    <dbReference type="NCBI Taxonomy" id="37484"/>
    <lineage>
        <taxon>Bacteria</taxon>
        <taxon>Bacillati</taxon>
        <taxon>Actinomycetota</taxon>
        <taxon>Actinomycetes</taxon>
        <taxon>Streptosporangiales</taxon>
        <taxon>Streptosporangiaceae</taxon>
        <taxon>Nonomuraea</taxon>
    </lineage>
</organism>
<accession>A0ABV5S8Q5</accession>
<keyword evidence="6" id="KW-0560">Oxidoreductase</keyword>
<feature type="transmembrane region" description="Helical" evidence="4">
    <location>
        <begin position="21"/>
        <end position="43"/>
    </location>
</feature>
<keyword evidence="4" id="KW-0812">Transmembrane</keyword>
<name>A0ABV5S8Q5_9ACTN</name>
<keyword evidence="7" id="KW-1185">Reference proteome</keyword>
<feature type="domain" description="FAD-binding" evidence="5">
    <location>
        <begin position="19"/>
        <end position="380"/>
    </location>
</feature>
<protein>
    <submittedName>
        <fullName evidence="6">FAD-dependent monooxygenase</fullName>
    </submittedName>
</protein>
<comment type="caution">
    <text evidence="6">The sequence shown here is derived from an EMBL/GenBank/DDBJ whole genome shotgun (WGS) entry which is preliminary data.</text>
</comment>
<keyword evidence="4" id="KW-1133">Transmembrane helix</keyword>
<dbReference type="Pfam" id="PF01494">
    <property type="entry name" value="FAD_binding_3"/>
    <property type="match status" value="1"/>
</dbReference>
<evidence type="ECO:0000256" key="1">
    <source>
        <dbReference type="ARBA" id="ARBA00001974"/>
    </source>
</evidence>
<evidence type="ECO:0000313" key="7">
    <source>
        <dbReference type="Proteomes" id="UP001589532"/>
    </source>
</evidence>
<evidence type="ECO:0000256" key="4">
    <source>
        <dbReference type="SAM" id="Phobius"/>
    </source>
</evidence>
<dbReference type="Pfam" id="PF21274">
    <property type="entry name" value="Rng_hyd_C"/>
    <property type="match status" value="1"/>
</dbReference>
<keyword evidence="2" id="KW-0285">Flavoprotein</keyword>
<evidence type="ECO:0000313" key="6">
    <source>
        <dbReference type="EMBL" id="MFB9627995.1"/>
    </source>
</evidence>
<dbReference type="EMBL" id="JBHMBW010000037">
    <property type="protein sequence ID" value="MFB9627995.1"/>
    <property type="molecule type" value="Genomic_DNA"/>
</dbReference>
<dbReference type="Gene3D" id="3.50.50.60">
    <property type="entry name" value="FAD/NAD(P)-binding domain"/>
    <property type="match status" value="1"/>
</dbReference>
<evidence type="ECO:0000259" key="5">
    <source>
        <dbReference type="Pfam" id="PF01494"/>
    </source>
</evidence>
<evidence type="ECO:0000256" key="3">
    <source>
        <dbReference type="ARBA" id="ARBA00022827"/>
    </source>
</evidence>
<keyword evidence="4" id="KW-0472">Membrane</keyword>
<gene>
    <name evidence="6" type="ORF">ACFFSA_33345</name>
</gene>
<dbReference type="PRINTS" id="PR00420">
    <property type="entry name" value="RNGMNOXGNASE"/>
</dbReference>
<dbReference type="InterPro" id="IPR036188">
    <property type="entry name" value="FAD/NAD-bd_sf"/>
</dbReference>
<reference evidence="6 7" key="1">
    <citation type="submission" date="2024-09" db="EMBL/GenBank/DDBJ databases">
        <authorList>
            <person name="Sun Q."/>
            <person name="Mori K."/>
        </authorList>
    </citation>
    <scope>NUCLEOTIDE SEQUENCE [LARGE SCALE GENOMIC DNA]</scope>
    <source>
        <strain evidence="6 7">JCM 3143</strain>
    </source>
</reference>
<dbReference type="PANTHER" id="PTHR43004">
    <property type="entry name" value="TRK SYSTEM POTASSIUM UPTAKE PROTEIN"/>
    <property type="match status" value="1"/>
</dbReference>
<sequence length="553" mass="58794">MSIETGSGPGTRGDESGDRTAVLVVGGSVVGLSAAALLARYGVPCVLVEKHRAALIHPRARGFNPRTIEIFRQLGVEDAVIAAAGLGSDDPSTPGMRATTLSDPDFQWFEPGALDAMSALSPCAAQPVHQDRVEEVLRRRAIELGADIRFGTRLVGLDQDPAGVTATVRDGRGVESVIRADHLIAADGSSSPIRRLCGIPVHGPGTLFQVISLMFEADLSDLLNGRRFNVCYLDRPSPGTVLAPAGEGRWSLATRYLPEHGETLADYPPERCRELIAAALGDSRVEVRLLPQIPGTDEIAVPFVIGAQVAERFRHRRVFLAGDAAHVVPPTGGFGANTGIQDAHNLAWKIAAVHHGQAGHGLLDTYHAERHPVASYTLEQALARAQQRTGYRGTDSPPQNLDPAPTVIFGYRYRSAAILDAPSDDAPAIEPTQLTGRPGTRAPHLPVLCGPHERSTLDLYGDGFVLLAGPDGDDWVKSASEQAGQRGIPLSTVRIGTDIADPDAQVTRAHGITATGALLIRPDGFVAWRSATMTPAPHRTIADVLERVLCTIT</sequence>
<dbReference type="Proteomes" id="UP001589532">
    <property type="component" value="Unassembled WGS sequence"/>
</dbReference>
<dbReference type="PANTHER" id="PTHR43004:SF19">
    <property type="entry name" value="BINDING MONOOXYGENASE, PUTATIVE (JCVI)-RELATED"/>
    <property type="match status" value="1"/>
</dbReference>
<keyword evidence="6" id="KW-0503">Monooxygenase</keyword>
<proteinExistence type="predicted"/>
<dbReference type="Gene3D" id="3.40.30.120">
    <property type="match status" value="1"/>
</dbReference>
<comment type="cofactor">
    <cofactor evidence="1">
        <name>FAD</name>
        <dbReference type="ChEBI" id="CHEBI:57692"/>
    </cofactor>
</comment>
<dbReference type="GO" id="GO:0004497">
    <property type="term" value="F:monooxygenase activity"/>
    <property type="evidence" value="ECO:0007669"/>
    <property type="project" value="UniProtKB-KW"/>
</dbReference>
<dbReference type="SUPFAM" id="SSF51905">
    <property type="entry name" value="FAD/NAD(P)-binding domain"/>
    <property type="match status" value="1"/>
</dbReference>
<evidence type="ECO:0000256" key="2">
    <source>
        <dbReference type="ARBA" id="ARBA00022630"/>
    </source>
</evidence>
<dbReference type="InterPro" id="IPR002938">
    <property type="entry name" value="FAD-bd"/>
</dbReference>
<keyword evidence="3" id="KW-0274">FAD</keyword>
<dbReference type="InterPro" id="IPR050641">
    <property type="entry name" value="RIFMO-like"/>
</dbReference>